<dbReference type="AlphaFoldDB" id="A0A8J1XKQ7"/>
<gene>
    <name evidence="1" type="ORF">OFUS_LOCUS1815</name>
</gene>
<dbReference type="Proteomes" id="UP000749559">
    <property type="component" value="Unassembled WGS sequence"/>
</dbReference>
<organism evidence="1 2">
    <name type="scientific">Owenia fusiformis</name>
    <name type="common">Polychaete worm</name>
    <dbReference type="NCBI Taxonomy" id="6347"/>
    <lineage>
        <taxon>Eukaryota</taxon>
        <taxon>Metazoa</taxon>
        <taxon>Spiralia</taxon>
        <taxon>Lophotrochozoa</taxon>
        <taxon>Annelida</taxon>
        <taxon>Polychaeta</taxon>
        <taxon>Sedentaria</taxon>
        <taxon>Canalipalpata</taxon>
        <taxon>Sabellida</taxon>
        <taxon>Oweniida</taxon>
        <taxon>Oweniidae</taxon>
        <taxon>Owenia</taxon>
    </lineage>
</organism>
<sequence>VKIKLGRQWMNKIDGLCKNFDGNQTNDCTVASGSDITTQPNKGTLLGDSYQVFDPEEPMCKSSLVDDLPNQCKDDKTLEEAKVACELVVDHEGPFADCVKRMSRGFLQNFLEDCNV</sequence>
<proteinExistence type="predicted"/>
<feature type="non-terminal residue" evidence="1">
    <location>
        <position position="116"/>
    </location>
</feature>
<name>A0A8J1XKQ7_OWEFU</name>
<comment type="caution">
    <text evidence="1">The sequence shown here is derived from an EMBL/GenBank/DDBJ whole genome shotgun (WGS) entry which is preliminary data.</text>
</comment>
<protein>
    <submittedName>
        <fullName evidence="1">Uncharacterized protein</fullName>
    </submittedName>
</protein>
<dbReference type="InterPro" id="IPR001846">
    <property type="entry name" value="VWF_type-D"/>
</dbReference>
<dbReference type="PROSITE" id="PS51233">
    <property type="entry name" value="VWFD"/>
    <property type="match status" value="1"/>
</dbReference>
<reference evidence="1" key="1">
    <citation type="submission" date="2022-03" db="EMBL/GenBank/DDBJ databases">
        <authorList>
            <person name="Martin C."/>
        </authorList>
    </citation>
    <scope>NUCLEOTIDE SEQUENCE</scope>
</reference>
<keyword evidence="2" id="KW-1185">Reference proteome</keyword>
<feature type="non-terminal residue" evidence="1">
    <location>
        <position position="1"/>
    </location>
</feature>
<evidence type="ECO:0000313" key="2">
    <source>
        <dbReference type="Proteomes" id="UP000749559"/>
    </source>
</evidence>
<dbReference type="EMBL" id="CAIIXF020000001">
    <property type="protein sequence ID" value="CAH1774331.1"/>
    <property type="molecule type" value="Genomic_DNA"/>
</dbReference>
<evidence type="ECO:0000313" key="1">
    <source>
        <dbReference type="EMBL" id="CAH1774331.1"/>
    </source>
</evidence>
<dbReference type="Pfam" id="PF00094">
    <property type="entry name" value="VWD"/>
    <property type="match status" value="1"/>
</dbReference>
<accession>A0A8J1XKQ7</accession>